<reference evidence="5" key="2">
    <citation type="journal article" date="2021" name="PeerJ">
        <title>Extensive microbial diversity within the chicken gut microbiome revealed by metagenomics and culture.</title>
        <authorList>
            <person name="Gilroy R."/>
            <person name="Ravi A."/>
            <person name="Getino M."/>
            <person name="Pursley I."/>
            <person name="Horton D.L."/>
            <person name="Alikhan N.F."/>
            <person name="Baker D."/>
            <person name="Gharbi K."/>
            <person name="Hall N."/>
            <person name="Watson M."/>
            <person name="Adriaenssens E.M."/>
            <person name="Foster-Nyarko E."/>
            <person name="Jarju S."/>
            <person name="Secka A."/>
            <person name="Antonio M."/>
            <person name="Oren A."/>
            <person name="Chaudhuri R.R."/>
            <person name="La Ragione R."/>
            <person name="Hildebrand F."/>
            <person name="Pallen M.J."/>
        </authorList>
    </citation>
    <scope>NUCLEOTIDE SEQUENCE</scope>
    <source>
        <strain evidence="5">ChiSxjej1B13-7041</strain>
    </source>
</reference>
<dbReference type="InterPro" id="IPR027417">
    <property type="entry name" value="P-loop_NTPase"/>
</dbReference>
<dbReference type="Pfam" id="PF00005">
    <property type="entry name" value="ABC_tran"/>
    <property type="match status" value="1"/>
</dbReference>
<name>A0A9D1EM51_9FIRM</name>
<dbReference type="GO" id="GO:0005524">
    <property type="term" value="F:ATP binding"/>
    <property type="evidence" value="ECO:0007669"/>
    <property type="project" value="UniProtKB-KW"/>
</dbReference>
<dbReference type="GO" id="GO:0016887">
    <property type="term" value="F:ATP hydrolysis activity"/>
    <property type="evidence" value="ECO:0007669"/>
    <property type="project" value="InterPro"/>
</dbReference>
<feature type="domain" description="ABC transporter" evidence="4">
    <location>
        <begin position="2"/>
        <end position="172"/>
    </location>
</feature>
<dbReference type="InterPro" id="IPR032823">
    <property type="entry name" value="BCA_ABC_TP_C"/>
</dbReference>
<dbReference type="PANTHER" id="PTHR45772:SF7">
    <property type="entry name" value="AMINO ACID ABC TRANSPORTER ATP-BINDING PROTEIN"/>
    <property type="match status" value="1"/>
</dbReference>
<dbReference type="Pfam" id="PF12399">
    <property type="entry name" value="BCA_ABC_TP_C"/>
    <property type="match status" value="1"/>
</dbReference>
<sequence length="175" mass="19618">LARTFQNIRVFSQMTVLENVLVGMHKTLKTNIFQIFLRTPAQRAEEKKAVEKAREILDFLEIGNVADEISGSLPYGTQRKVEIARALASDPRMILLDEPTAGMNPQETVDLMNLIEGIRRRGPAVVVIEHNIKFMLGLCHHLAVLNFGKLIALDEPEKISSNPQVIEAYIGAEEE</sequence>
<evidence type="ECO:0000313" key="6">
    <source>
        <dbReference type="Proteomes" id="UP000886841"/>
    </source>
</evidence>
<dbReference type="InterPro" id="IPR051120">
    <property type="entry name" value="ABC_AA/LPS_Transport"/>
</dbReference>
<comment type="caution">
    <text evidence="5">The sequence shown here is derived from an EMBL/GenBank/DDBJ whole genome shotgun (WGS) entry which is preliminary data.</text>
</comment>
<dbReference type="PROSITE" id="PS50893">
    <property type="entry name" value="ABC_TRANSPORTER_2"/>
    <property type="match status" value="1"/>
</dbReference>
<dbReference type="GO" id="GO:0005886">
    <property type="term" value="C:plasma membrane"/>
    <property type="evidence" value="ECO:0007669"/>
    <property type="project" value="TreeGrafter"/>
</dbReference>
<protein>
    <submittedName>
        <fullName evidence="5">ABC transporter ATP-binding protein</fullName>
    </submittedName>
</protein>
<dbReference type="GO" id="GO:0015808">
    <property type="term" value="P:L-alanine transport"/>
    <property type="evidence" value="ECO:0007669"/>
    <property type="project" value="TreeGrafter"/>
</dbReference>
<dbReference type="GO" id="GO:0015192">
    <property type="term" value="F:L-phenylalanine transmembrane transporter activity"/>
    <property type="evidence" value="ECO:0007669"/>
    <property type="project" value="TreeGrafter"/>
</dbReference>
<dbReference type="PANTHER" id="PTHR45772">
    <property type="entry name" value="CONSERVED COMPONENT OF ABC TRANSPORTER FOR NATURAL AMINO ACIDS-RELATED"/>
    <property type="match status" value="1"/>
</dbReference>
<dbReference type="AlphaFoldDB" id="A0A9D1EM51"/>
<evidence type="ECO:0000256" key="3">
    <source>
        <dbReference type="ARBA" id="ARBA00022840"/>
    </source>
</evidence>
<dbReference type="SUPFAM" id="SSF52540">
    <property type="entry name" value="P-loop containing nucleoside triphosphate hydrolases"/>
    <property type="match status" value="1"/>
</dbReference>
<keyword evidence="2" id="KW-0547">Nucleotide-binding</keyword>
<reference evidence="5" key="1">
    <citation type="submission" date="2020-10" db="EMBL/GenBank/DDBJ databases">
        <authorList>
            <person name="Gilroy R."/>
        </authorList>
    </citation>
    <scope>NUCLEOTIDE SEQUENCE</scope>
    <source>
        <strain evidence="5">ChiSxjej1B13-7041</strain>
    </source>
</reference>
<evidence type="ECO:0000259" key="4">
    <source>
        <dbReference type="PROSITE" id="PS50893"/>
    </source>
</evidence>
<dbReference type="GO" id="GO:1903806">
    <property type="term" value="P:L-isoleucine import across plasma membrane"/>
    <property type="evidence" value="ECO:0007669"/>
    <property type="project" value="TreeGrafter"/>
</dbReference>
<dbReference type="GO" id="GO:0042941">
    <property type="term" value="P:D-alanine transmembrane transport"/>
    <property type="evidence" value="ECO:0007669"/>
    <property type="project" value="TreeGrafter"/>
</dbReference>
<accession>A0A9D1EM51</accession>
<dbReference type="EMBL" id="DVHU01000116">
    <property type="protein sequence ID" value="HIR94373.1"/>
    <property type="molecule type" value="Genomic_DNA"/>
</dbReference>
<evidence type="ECO:0000256" key="1">
    <source>
        <dbReference type="ARBA" id="ARBA00022448"/>
    </source>
</evidence>
<dbReference type="Gene3D" id="3.40.50.300">
    <property type="entry name" value="P-loop containing nucleotide triphosphate hydrolases"/>
    <property type="match status" value="1"/>
</dbReference>
<feature type="non-terminal residue" evidence="5">
    <location>
        <position position="1"/>
    </location>
</feature>
<dbReference type="GO" id="GO:0005304">
    <property type="term" value="F:L-valine transmembrane transporter activity"/>
    <property type="evidence" value="ECO:0007669"/>
    <property type="project" value="TreeGrafter"/>
</dbReference>
<evidence type="ECO:0000256" key="2">
    <source>
        <dbReference type="ARBA" id="ARBA00022741"/>
    </source>
</evidence>
<dbReference type="InterPro" id="IPR003439">
    <property type="entry name" value="ABC_transporter-like_ATP-bd"/>
</dbReference>
<organism evidence="5 6">
    <name type="scientific">Candidatus Egerieimonas intestinavium</name>
    <dbReference type="NCBI Taxonomy" id="2840777"/>
    <lineage>
        <taxon>Bacteria</taxon>
        <taxon>Bacillati</taxon>
        <taxon>Bacillota</taxon>
        <taxon>Clostridia</taxon>
        <taxon>Lachnospirales</taxon>
        <taxon>Lachnospiraceae</taxon>
        <taxon>Lachnospiraceae incertae sedis</taxon>
        <taxon>Candidatus Egerieimonas</taxon>
    </lineage>
</organism>
<proteinExistence type="predicted"/>
<gene>
    <name evidence="5" type="ORF">IAB98_13245</name>
</gene>
<dbReference type="Proteomes" id="UP000886841">
    <property type="component" value="Unassembled WGS sequence"/>
</dbReference>
<keyword evidence="3 5" id="KW-0067">ATP-binding</keyword>
<dbReference type="GO" id="GO:1903805">
    <property type="term" value="P:L-valine import across plasma membrane"/>
    <property type="evidence" value="ECO:0007669"/>
    <property type="project" value="TreeGrafter"/>
</dbReference>
<dbReference type="GO" id="GO:0015188">
    <property type="term" value="F:L-isoleucine transmembrane transporter activity"/>
    <property type="evidence" value="ECO:0007669"/>
    <property type="project" value="TreeGrafter"/>
</dbReference>
<keyword evidence="1" id="KW-0813">Transport</keyword>
<evidence type="ECO:0000313" key="5">
    <source>
        <dbReference type="EMBL" id="HIR94373.1"/>
    </source>
</evidence>